<dbReference type="InterPro" id="IPR036249">
    <property type="entry name" value="Thioredoxin-like_sf"/>
</dbReference>
<keyword evidence="3" id="KW-1015">Disulfide bond</keyword>
<feature type="signal peptide" evidence="5">
    <location>
        <begin position="1"/>
        <end position="22"/>
    </location>
</feature>
<evidence type="ECO:0000256" key="1">
    <source>
        <dbReference type="ARBA" id="ARBA00010996"/>
    </source>
</evidence>
<evidence type="ECO:0000256" key="3">
    <source>
        <dbReference type="PIRSR" id="PIRSR603782-2"/>
    </source>
</evidence>
<keyword evidence="7" id="KW-1185">Reference proteome</keyword>
<reference evidence="6" key="1">
    <citation type="journal article" date="2019" name="PLoS Negl. Trop. Dis.">
        <title>Revisiting the worldwide diversity of Leptospira species in the environment.</title>
        <authorList>
            <person name="Vincent A.T."/>
            <person name="Schiettekatte O."/>
            <person name="Bourhy P."/>
            <person name="Veyrier F.J."/>
            <person name="Picardeau M."/>
        </authorList>
    </citation>
    <scope>NUCLEOTIDE SEQUENCE [LARGE SCALE GENOMIC DNA]</scope>
    <source>
        <strain evidence="6">201300427</strain>
    </source>
</reference>
<dbReference type="Pfam" id="PF02630">
    <property type="entry name" value="SCO1-SenC"/>
    <property type="match status" value="1"/>
</dbReference>
<evidence type="ECO:0000256" key="2">
    <source>
        <dbReference type="PIRSR" id="PIRSR603782-1"/>
    </source>
</evidence>
<feature type="binding site" evidence="2">
    <location>
        <position position="87"/>
    </location>
    <ligand>
        <name>Cu cation</name>
        <dbReference type="ChEBI" id="CHEBI:23378"/>
    </ligand>
</feature>
<keyword evidence="4" id="KW-0472">Membrane</keyword>
<dbReference type="SUPFAM" id="SSF52833">
    <property type="entry name" value="Thioredoxin-like"/>
    <property type="match status" value="1"/>
</dbReference>
<organism evidence="6 7">
    <name type="scientific">Leptospira idonii</name>
    <dbReference type="NCBI Taxonomy" id="1193500"/>
    <lineage>
        <taxon>Bacteria</taxon>
        <taxon>Pseudomonadati</taxon>
        <taxon>Spirochaetota</taxon>
        <taxon>Spirochaetia</taxon>
        <taxon>Leptospirales</taxon>
        <taxon>Leptospiraceae</taxon>
        <taxon>Leptospira</taxon>
    </lineage>
</organism>
<feature type="disulfide bond" description="Redox-active" evidence="3">
    <location>
        <begin position="87"/>
        <end position="91"/>
    </location>
</feature>
<evidence type="ECO:0000313" key="7">
    <source>
        <dbReference type="Proteomes" id="UP000298058"/>
    </source>
</evidence>
<name>A0A4R9M5B8_9LEPT</name>
<evidence type="ECO:0000256" key="5">
    <source>
        <dbReference type="SAM" id="SignalP"/>
    </source>
</evidence>
<dbReference type="RefSeq" id="WP_135758540.1">
    <property type="nucleotide sequence ID" value="NZ_RQHW01000002.1"/>
</dbReference>
<dbReference type="InterPro" id="IPR003782">
    <property type="entry name" value="SCO1/SenC"/>
</dbReference>
<dbReference type="GO" id="GO:0046872">
    <property type="term" value="F:metal ion binding"/>
    <property type="evidence" value="ECO:0007669"/>
    <property type="project" value="UniProtKB-KW"/>
</dbReference>
<sequence length="280" mass="31975">MSFLRFSFALILLGSAPSFVWAYDPHSNLTKENTLPKELNNVRISDVTGKKINLNISFRNSDGQDVLLSDYFAKGKPVLLSPVYFKCPTLCNYHMNGVTKALKQMDWTAGKEFQYIAVSIDPRENEEVSTPKKAAYIKDYGRLGAESGFHLLTGKQESIDALLQQLDFRYRWDEESKQFIHASGVYVMTPEGTVSRILQGIQWEGRDLKLAFLEAADGKIGSFVEKFALFCFQFDPRKNKYTIYAYRMMQMGGGVTLLILGSFLFIHWRKTTKNHRQGVM</sequence>
<feature type="binding site" evidence="2">
    <location>
        <position position="91"/>
    </location>
    <ligand>
        <name>Cu cation</name>
        <dbReference type="ChEBI" id="CHEBI:23378"/>
    </ligand>
</feature>
<keyword evidence="2" id="KW-0186">Copper</keyword>
<dbReference type="Gene3D" id="3.40.30.10">
    <property type="entry name" value="Glutaredoxin"/>
    <property type="match status" value="1"/>
</dbReference>
<evidence type="ECO:0000313" key="6">
    <source>
        <dbReference type="EMBL" id="TGN21005.1"/>
    </source>
</evidence>
<keyword evidence="4" id="KW-0812">Transmembrane</keyword>
<dbReference type="EMBL" id="RQHW01000002">
    <property type="protein sequence ID" value="TGN21005.1"/>
    <property type="molecule type" value="Genomic_DNA"/>
</dbReference>
<gene>
    <name evidence="6" type="ORF">EHS15_00345</name>
</gene>
<comment type="similarity">
    <text evidence="1">Belongs to the SCO1/2 family.</text>
</comment>
<dbReference type="OrthoDB" id="9786756at2"/>
<dbReference type="CDD" id="cd02968">
    <property type="entry name" value="SCO"/>
    <property type="match status" value="1"/>
</dbReference>
<evidence type="ECO:0000256" key="4">
    <source>
        <dbReference type="SAM" id="Phobius"/>
    </source>
</evidence>
<dbReference type="PANTHER" id="PTHR12151">
    <property type="entry name" value="ELECTRON TRANSPORT PROTIN SCO1/SENC FAMILY MEMBER"/>
    <property type="match status" value="1"/>
</dbReference>
<comment type="caution">
    <text evidence="6">The sequence shown here is derived from an EMBL/GenBank/DDBJ whole genome shotgun (WGS) entry which is preliminary data.</text>
</comment>
<dbReference type="AlphaFoldDB" id="A0A4R9M5B8"/>
<proteinExistence type="inferred from homology"/>
<feature type="binding site" evidence="2">
    <location>
        <position position="181"/>
    </location>
    <ligand>
        <name>Cu cation</name>
        <dbReference type="ChEBI" id="CHEBI:23378"/>
    </ligand>
</feature>
<dbReference type="PANTHER" id="PTHR12151:SF8">
    <property type="entry name" value="THIOREDOXIN DOMAIN-CONTAINING PROTEIN"/>
    <property type="match status" value="1"/>
</dbReference>
<keyword evidence="2" id="KW-0479">Metal-binding</keyword>
<keyword evidence="4" id="KW-1133">Transmembrane helix</keyword>
<protein>
    <submittedName>
        <fullName evidence="6">SCO family protein</fullName>
    </submittedName>
</protein>
<feature type="chain" id="PRO_5020199217" evidence="5">
    <location>
        <begin position="23"/>
        <end position="280"/>
    </location>
</feature>
<keyword evidence="5" id="KW-0732">Signal</keyword>
<dbReference type="Proteomes" id="UP000298058">
    <property type="component" value="Unassembled WGS sequence"/>
</dbReference>
<feature type="transmembrane region" description="Helical" evidence="4">
    <location>
        <begin position="244"/>
        <end position="266"/>
    </location>
</feature>
<accession>A0A4R9M5B8</accession>